<evidence type="ECO:0000256" key="5">
    <source>
        <dbReference type="ARBA" id="ARBA00022801"/>
    </source>
</evidence>
<dbReference type="FunFam" id="3.90.80.10:FF:000002">
    <property type="entry name" value="Soluble inorganic pyrophosphatase 4"/>
    <property type="match status" value="1"/>
</dbReference>
<dbReference type="EC" id="3.6.1.1" evidence="3"/>
<dbReference type="PANTHER" id="PTHR10286">
    <property type="entry name" value="INORGANIC PYROPHOSPHATASE"/>
    <property type="match status" value="1"/>
</dbReference>
<evidence type="ECO:0000256" key="6">
    <source>
        <dbReference type="ARBA" id="ARBA00022842"/>
    </source>
</evidence>
<dbReference type="InterPro" id="IPR008162">
    <property type="entry name" value="Pyrophosphatase"/>
</dbReference>
<dbReference type="InterPro" id="IPR036649">
    <property type="entry name" value="Pyrophosphatase_sf"/>
</dbReference>
<keyword evidence="5" id="KW-0378">Hydrolase</keyword>
<protein>
    <recommendedName>
        <fullName evidence="3">inorganic diphosphatase</fullName>
        <ecNumber evidence="3">3.6.1.1</ecNumber>
    </recommendedName>
</protein>
<evidence type="ECO:0000256" key="1">
    <source>
        <dbReference type="ARBA" id="ARBA00001946"/>
    </source>
</evidence>
<dbReference type="Proteomes" id="UP001141806">
    <property type="component" value="Unassembled WGS sequence"/>
</dbReference>
<comment type="similarity">
    <text evidence="2">Belongs to the PPase family.</text>
</comment>
<evidence type="ECO:0000256" key="7">
    <source>
        <dbReference type="ARBA" id="ARBA00047820"/>
    </source>
</evidence>
<dbReference type="SUPFAM" id="SSF50324">
    <property type="entry name" value="Inorganic pyrophosphatase"/>
    <property type="match status" value="1"/>
</dbReference>
<name>A0A9Q0HHI2_9MAGN</name>
<evidence type="ECO:0000256" key="2">
    <source>
        <dbReference type="ARBA" id="ARBA00006220"/>
    </source>
</evidence>
<dbReference type="GO" id="GO:0000287">
    <property type="term" value="F:magnesium ion binding"/>
    <property type="evidence" value="ECO:0007669"/>
    <property type="project" value="InterPro"/>
</dbReference>
<dbReference type="OrthoDB" id="1608002at2759"/>
<dbReference type="GO" id="GO:0004427">
    <property type="term" value="F:inorganic diphosphate phosphatase activity"/>
    <property type="evidence" value="ECO:0007669"/>
    <property type="project" value="UniProtKB-EC"/>
</dbReference>
<dbReference type="CDD" id="cd00412">
    <property type="entry name" value="pyrophosphatase"/>
    <property type="match status" value="1"/>
</dbReference>
<dbReference type="EMBL" id="JAMYWD010000008">
    <property type="protein sequence ID" value="KAJ4963759.1"/>
    <property type="molecule type" value="Genomic_DNA"/>
</dbReference>
<dbReference type="GO" id="GO:0006796">
    <property type="term" value="P:phosphate-containing compound metabolic process"/>
    <property type="evidence" value="ECO:0007669"/>
    <property type="project" value="InterPro"/>
</dbReference>
<accession>A0A9Q0HHI2</accession>
<sequence>MDLIFNQSIHFGEYRAGRKWTPLTPIDVKHPMTDVRRLAGERCTGERWGQGKLPIALLNNEEQHRRSSGHIQSATRESLRLSALSISKGNMANNDGEGSQKNTKSPTVVLNERIMSSISRRSVAAHPWHDLEIGPGAPAVFNCVVEIGKGGKGGKVKYELDKTSGLIKVDRVLYSSVVYPHNYGFIPRTICEDSDPMDVLILMQEPVLPGCFLRARAIGLMPMIDQGEKDDKIIAVCADDPEFRHYRDIKEIPPHRLAEIRRFFEDYKKNENKKVLVNDFLPAEEAIKAIKYSMDLYASYIVESLRQ</sequence>
<evidence type="ECO:0000313" key="8">
    <source>
        <dbReference type="EMBL" id="KAJ4963759.1"/>
    </source>
</evidence>
<proteinExistence type="inferred from homology"/>
<dbReference type="Gene3D" id="3.90.80.10">
    <property type="entry name" value="Inorganic pyrophosphatase"/>
    <property type="match status" value="1"/>
</dbReference>
<dbReference type="PROSITE" id="PS00387">
    <property type="entry name" value="PPASE"/>
    <property type="match status" value="1"/>
</dbReference>
<dbReference type="GO" id="GO:0005737">
    <property type="term" value="C:cytoplasm"/>
    <property type="evidence" value="ECO:0007669"/>
    <property type="project" value="InterPro"/>
</dbReference>
<dbReference type="HAMAP" id="MF_00209">
    <property type="entry name" value="Inorganic_PPase"/>
    <property type="match status" value="1"/>
</dbReference>
<gene>
    <name evidence="8" type="ORF">NE237_023698</name>
</gene>
<comment type="caution">
    <text evidence="8">The sequence shown here is derived from an EMBL/GenBank/DDBJ whole genome shotgun (WGS) entry which is preliminary data.</text>
</comment>
<dbReference type="AlphaFoldDB" id="A0A9Q0HHI2"/>
<evidence type="ECO:0000313" key="9">
    <source>
        <dbReference type="Proteomes" id="UP001141806"/>
    </source>
</evidence>
<organism evidence="8 9">
    <name type="scientific">Protea cynaroides</name>
    <dbReference type="NCBI Taxonomy" id="273540"/>
    <lineage>
        <taxon>Eukaryota</taxon>
        <taxon>Viridiplantae</taxon>
        <taxon>Streptophyta</taxon>
        <taxon>Embryophyta</taxon>
        <taxon>Tracheophyta</taxon>
        <taxon>Spermatophyta</taxon>
        <taxon>Magnoliopsida</taxon>
        <taxon>Proteales</taxon>
        <taxon>Proteaceae</taxon>
        <taxon>Protea</taxon>
    </lineage>
</organism>
<reference evidence="8" key="1">
    <citation type="journal article" date="2023" name="Plant J.">
        <title>The genome of the king protea, Protea cynaroides.</title>
        <authorList>
            <person name="Chang J."/>
            <person name="Duong T.A."/>
            <person name="Schoeman C."/>
            <person name="Ma X."/>
            <person name="Roodt D."/>
            <person name="Barker N."/>
            <person name="Li Z."/>
            <person name="Van de Peer Y."/>
            <person name="Mizrachi E."/>
        </authorList>
    </citation>
    <scope>NUCLEOTIDE SEQUENCE</scope>
    <source>
        <tissue evidence="8">Young leaves</tissue>
    </source>
</reference>
<evidence type="ECO:0000256" key="3">
    <source>
        <dbReference type="ARBA" id="ARBA00012146"/>
    </source>
</evidence>
<keyword evidence="6" id="KW-0460">Magnesium</keyword>
<keyword evidence="4" id="KW-0479">Metal-binding</keyword>
<comment type="cofactor">
    <cofactor evidence="1">
        <name>Mg(2+)</name>
        <dbReference type="ChEBI" id="CHEBI:18420"/>
    </cofactor>
</comment>
<evidence type="ECO:0000256" key="4">
    <source>
        <dbReference type="ARBA" id="ARBA00022723"/>
    </source>
</evidence>
<keyword evidence="9" id="KW-1185">Reference proteome</keyword>
<dbReference type="Pfam" id="PF00719">
    <property type="entry name" value="Pyrophosphatase"/>
    <property type="match status" value="1"/>
</dbReference>
<comment type="catalytic activity">
    <reaction evidence="7">
        <text>diphosphate + H2O = 2 phosphate + H(+)</text>
        <dbReference type="Rhea" id="RHEA:24576"/>
        <dbReference type="ChEBI" id="CHEBI:15377"/>
        <dbReference type="ChEBI" id="CHEBI:15378"/>
        <dbReference type="ChEBI" id="CHEBI:33019"/>
        <dbReference type="ChEBI" id="CHEBI:43474"/>
        <dbReference type="EC" id="3.6.1.1"/>
    </reaction>
</comment>